<dbReference type="GO" id="GO:0005886">
    <property type="term" value="C:plasma membrane"/>
    <property type="evidence" value="ECO:0007669"/>
    <property type="project" value="UniProtKB-SubCell"/>
</dbReference>
<feature type="transmembrane region" description="Helical" evidence="8">
    <location>
        <begin position="12"/>
        <end position="37"/>
    </location>
</feature>
<evidence type="ECO:0000256" key="1">
    <source>
        <dbReference type="ARBA" id="ARBA00004651"/>
    </source>
</evidence>
<keyword evidence="6 8" id="KW-1133">Transmembrane helix</keyword>
<keyword evidence="5 8" id="KW-0812">Transmembrane</keyword>
<keyword evidence="7 8" id="KW-0472">Membrane</keyword>
<comment type="caution">
    <text evidence="10">The sequence shown here is derived from an EMBL/GenBank/DDBJ whole genome shotgun (WGS) entry which is preliminary data.</text>
</comment>
<evidence type="ECO:0000256" key="6">
    <source>
        <dbReference type="ARBA" id="ARBA00022989"/>
    </source>
</evidence>
<dbReference type="Pfam" id="PF13231">
    <property type="entry name" value="PMT_2"/>
    <property type="match status" value="1"/>
</dbReference>
<keyword evidence="2" id="KW-1003">Cell membrane</keyword>
<dbReference type="InterPro" id="IPR038731">
    <property type="entry name" value="RgtA/B/C-like"/>
</dbReference>
<feature type="transmembrane region" description="Helical" evidence="8">
    <location>
        <begin position="98"/>
        <end position="119"/>
    </location>
</feature>
<evidence type="ECO:0000313" key="10">
    <source>
        <dbReference type="EMBL" id="TCT20592.1"/>
    </source>
</evidence>
<protein>
    <submittedName>
        <fullName evidence="10">4-amino-4-deoxy-L-arabinose transferase-like glycosyltransferase</fullName>
    </submittedName>
</protein>
<feature type="transmembrane region" description="Helical" evidence="8">
    <location>
        <begin position="286"/>
        <end position="309"/>
    </location>
</feature>
<dbReference type="Proteomes" id="UP000295717">
    <property type="component" value="Unassembled WGS sequence"/>
</dbReference>
<accession>A0A4V2V1B8</accession>
<feature type="transmembrane region" description="Helical" evidence="8">
    <location>
        <begin position="232"/>
        <end position="254"/>
    </location>
</feature>
<feature type="transmembrane region" description="Helical" evidence="8">
    <location>
        <begin position="426"/>
        <end position="445"/>
    </location>
</feature>
<keyword evidence="4 10" id="KW-0808">Transferase</keyword>
<dbReference type="InterPro" id="IPR050297">
    <property type="entry name" value="LipidA_mod_glycosyltrf_83"/>
</dbReference>
<feature type="transmembrane region" description="Helical" evidence="8">
    <location>
        <begin position="190"/>
        <end position="212"/>
    </location>
</feature>
<dbReference type="EMBL" id="SMAO01000005">
    <property type="protein sequence ID" value="TCT20592.1"/>
    <property type="molecule type" value="Genomic_DNA"/>
</dbReference>
<dbReference type="RefSeq" id="WP_132977217.1">
    <property type="nucleotide sequence ID" value="NZ_SMAO01000005.1"/>
</dbReference>
<evidence type="ECO:0000256" key="7">
    <source>
        <dbReference type="ARBA" id="ARBA00023136"/>
    </source>
</evidence>
<dbReference type="GO" id="GO:0009103">
    <property type="term" value="P:lipopolysaccharide biosynthetic process"/>
    <property type="evidence" value="ECO:0007669"/>
    <property type="project" value="UniProtKB-ARBA"/>
</dbReference>
<dbReference type="PANTHER" id="PTHR33908">
    <property type="entry name" value="MANNOSYLTRANSFERASE YKCB-RELATED"/>
    <property type="match status" value="1"/>
</dbReference>
<sequence>MNLDSTSARPSFWLLVMQRAITSPWLLILVVALSFFWQLGAVPLYDLDEGAFTEATREMLDSGNFITPHKDGEPRYDKPVLIYWLQAASAETFGFDEFALRLPSALAASLWVLALWFFVRARLDAPTATVAGLTMALCLQVSLIGKAAVADALLNLFIALTFFEIYRYYLDPDPKTNRRFVLRAYLWMGLGFLTKGPVAVFFPVVVSFLFFLSGIRLSRASLARFARWFKAVFAPLGWLIFLLIAGPWYLAVYLDDGAGFFRSFFLEHNAGRFSGTLHGHAGFPGYYLVMLPLVLMPFTGWFLSLVKTWRTAWSDPLDRFLWIWFLTVLVFFSFSGTKLPHYLLYGSVPVFILMARHRDALTNRWLAFAPPLILFALLVALPWMLDAVMQVAQAIAASPSASIRSMLTLKAHELALLNDGRIALDLAYGIAVLAGLAGIVVLLRWSSPPLWQRLILAGMIQSVVVFGFLVPRIFEAMQAPVKEAGLLARQLDLPTVVYRTSMPSFSVYRDAITPHRPPVAGDLVFLRIDKLEQLARDYPELSQDLLYRRGPVALIWMRSVSDSQTPSIE</sequence>
<evidence type="ECO:0000259" key="9">
    <source>
        <dbReference type="Pfam" id="PF13231"/>
    </source>
</evidence>
<dbReference type="GO" id="GO:0010041">
    <property type="term" value="P:response to iron(III) ion"/>
    <property type="evidence" value="ECO:0007669"/>
    <property type="project" value="TreeGrafter"/>
</dbReference>
<evidence type="ECO:0000313" key="11">
    <source>
        <dbReference type="Proteomes" id="UP000295717"/>
    </source>
</evidence>
<keyword evidence="3" id="KW-0328">Glycosyltransferase</keyword>
<feature type="domain" description="Glycosyltransferase RgtA/B/C/D-like" evidence="9">
    <location>
        <begin position="77"/>
        <end position="214"/>
    </location>
</feature>
<dbReference type="OrthoDB" id="9775035at2"/>
<evidence type="ECO:0000256" key="5">
    <source>
        <dbReference type="ARBA" id="ARBA00022692"/>
    </source>
</evidence>
<evidence type="ECO:0000256" key="3">
    <source>
        <dbReference type="ARBA" id="ARBA00022676"/>
    </source>
</evidence>
<evidence type="ECO:0000256" key="4">
    <source>
        <dbReference type="ARBA" id="ARBA00022679"/>
    </source>
</evidence>
<keyword evidence="11" id="KW-1185">Reference proteome</keyword>
<evidence type="ECO:0000256" key="8">
    <source>
        <dbReference type="SAM" id="Phobius"/>
    </source>
</evidence>
<comment type="subcellular location">
    <subcellularLocation>
        <location evidence="1">Cell membrane</location>
        <topology evidence="1">Multi-pass membrane protein</topology>
    </subcellularLocation>
</comment>
<dbReference type="PANTHER" id="PTHR33908:SF3">
    <property type="entry name" value="UNDECAPRENYL PHOSPHATE-ALPHA-4-AMINO-4-DEOXY-L-ARABINOSE ARABINOSYL TRANSFERASE"/>
    <property type="match status" value="1"/>
</dbReference>
<reference evidence="10 11" key="1">
    <citation type="submission" date="2019-03" db="EMBL/GenBank/DDBJ databases">
        <title>Genomic Encyclopedia of Type Strains, Phase IV (KMG-IV): sequencing the most valuable type-strain genomes for metagenomic binning, comparative biology and taxonomic classification.</title>
        <authorList>
            <person name="Goeker M."/>
        </authorList>
    </citation>
    <scope>NUCLEOTIDE SEQUENCE [LARGE SCALE GENOMIC DNA]</scope>
    <source>
        <strain evidence="10 11">DSM 13587</strain>
    </source>
</reference>
<gene>
    <name evidence="10" type="ORF">EDC35_10530</name>
</gene>
<feature type="transmembrane region" description="Helical" evidence="8">
    <location>
        <begin position="365"/>
        <end position="385"/>
    </location>
</feature>
<organism evidence="10 11">
    <name type="scientific">Thiobaca trueperi</name>
    <dbReference type="NCBI Taxonomy" id="127458"/>
    <lineage>
        <taxon>Bacteria</taxon>
        <taxon>Pseudomonadati</taxon>
        <taxon>Pseudomonadota</taxon>
        <taxon>Gammaproteobacteria</taxon>
        <taxon>Chromatiales</taxon>
        <taxon>Chromatiaceae</taxon>
        <taxon>Thiobaca</taxon>
    </lineage>
</organism>
<evidence type="ECO:0000256" key="2">
    <source>
        <dbReference type="ARBA" id="ARBA00022475"/>
    </source>
</evidence>
<feature type="transmembrane region" description="Helical" evidence="8">
    <location>
        <begin position="451"/>
        <end position="470"/>
    </location>
</feature>
<dbReference type="AlphaFoldDB" id="A0A4V2V1B8"/>
<name>A0A4V2V1B8_9GAMM</name>
<feature type="transmembrane region" description="Helical" evidence="8">
    <location>
        <begin position="321"/>
        <end position="345"/>
    </location>
</feature>
<feature type="transmembrane region" description="Helical" evidence="8">
    <location>
        <begin position="152"/>
        <end position="170"/>
    </location>
</feature>
<proteinExistence type="predicted"/>
<dbReference type="GO" id="GO:0016763">
    <property type="term" value="F:pentosyltransferase activity"/>
    <property type="evidence" value="ECO:0007669"/>
    <property type="project" value="TreeGrafter"/>
</dbReference>